<dbReference type="GO" id="GO:0003677">
    <property type="term" value="F:DNA binding"/>
    <property type="evidence" value="ECO:0007669"/>
    <property type="project" value="UniProtKB-KW"/>
</dbReference>
<keyword evidence="6" id="KW-1185">Reference proteome</keyword>
<dbReference type="GO" id="GO:0003700">
    <property type="term" value="F:DNA-binding transcription factor activity"/>
    <property type="evidence" value="ECO:0007669"/>
    <property type="project" value="InterPro"/>
</dbReference>
<name>A0A9W6HVH0_9ACTN</name>
<evidence type="ECO:0000259" key="4">
    <source>
        <dbReference type="PROSITE" id="PS50949"/>
    </source>
</evidence>
<gene>
    <name evidence="5" type="ORF">GCM10017600_04850</name>
</gene>
<dbReference type="Pfam" id="PF00392">
    <property type="entry name" value="GntR"/>
    <property type="match status" value="1"/>
</dbReference>
<dbReference type="InterPro" id="IPR000524">
    <property type="entry name" value="Tscrpt_reg_HTH_GntR"/>
</dbReference>
<dbReference type="PANTHER" id="PTHR43537:SF49">
    <property type="entry name" value="TRANSCRIPTIONAL REGULATORY PROTEIN"/>
    <property type="match status" value="1"/>
</dbReference>
<keyword evidence="1" id="KW-0805">Transcription regulation</keyword>
<evidence type="ECO:0000313" key="5">
    <source>
        <dbReference type="EMBL" id="GLK07080.1"/>
    </source>
</evidence>
<dbReference type="InterPro" id="IPR011711">
    <property type="entry name" value="GntR_C"/>
</dbReference>
<dbReference type="Gene3D" id="1.10.10.10">
    <property type="entry name" value="Winged helix-like DNA-binding domain superfamily/Winged helix DNA-binding domain"/>
    <property type="match status" value="1"/>
</dbReference>
<dbReference type="InterPro" id="IPR036388">
    <property type="entry name" value="WH-like_DNA-bd_sf"/>
</dbReference>
<evidence type="ECO:0000313" key="6">
    <source>
        <dbReference type="Proteomes" id="UP001143474"/>
    </source>
</evidence>
<dbReference type="Gene3D" id="1.20.120.530">
    <property type="entry name" value="GntR ligand-binding domain-like"/>
    <property type="match status" value="1"/>
</dbReference>
<comment type="caution">
    <text evidence="5">The sequence shown here is derived from an EMBL/GenBank/DDBJ whole genome shotgun (WGS) entry which is preliminary data.</text>
</comment>
<dbReference type="InterPro" id="IPR008920">
    <property type="entry name" value="TF_FadR/GntR_C"/>
</dbReference>
<sequence>MHASVGKTRSEEIRQRIADDIVSGRLKPGQKLDEPALAEHYQVSRTPVRDALRQLSGTGLVRILPKRGAWVAEIDPQQLDELFEACAEIDALCAKLAAVRLTGIERRQLELAHTQSEDYVSGGDDAGYAVCNEKLHDLIYQGSRNRALVDIARGLRQRAAPFRLPQFYVRNERMNASFKEHALLVKAVEAGDAEAAYVAMHTHITNSSVHVIEFFKESMAVW</sequence>
<dbReference type="RefSeq" id="WP_271215648.1">
    <property type="nucleotide sequence ID" value="NZ_BAAAVD010000006.1"/>
</dbReference>
<proteinExistence type="predicted"/>
<protein>
    <submittedName>
        <fullName evidence="5">Transcriptional regulator</fullName>
    </submittedName>
</protein>
<evidence type="ECO:0000256" key="2">
    <source>
        <dbReference type="ARBA" id="ARBA00023125"/>
    </source>
</evidence>
<dbReference type="SUPFAM" id="SSF48008">
    <property type="entry name" value="GntR ligand-binding domain-like"/>
    <property type="match status" value="1"/>
</dbReference>
<dbReference type="EMBL" id="BSEV01000001">
    <property type="protein sequence ID" value="GLK07080.1"/>
    <property type="molecule type" value="Genomic_DNA"/>
</dbReference>
<dbReference type="PANTHER" id="PTHR43537">
    <property type="entry name" value="TRANSCRIPTIONAL REGULATOR, GNTR FAMILY"/>
    <property type="match status" value="1"/>
</dbReference>
<keyword evidence="2" id="KW-0238">DNA-binding</keyword>
<dbReference type="AlphaFoldDB" id="A0A9W6HVH0"/>
<organism evidence="5 6">
    <name type="scientific">Streptosporangium carneum</name>
    <dbReference type="NCBI Taxonomy" id="47481"/>
    <lineage>
        <taxon>Bacteria</taxon>
        <taxon>Bacillati</taxon>
        <taxon>Actinomycetota</taxon>
        <taxon>Actinomycetes</taxon>
        <taxon>Streptosporangiales</taxon>
        <taxon>Streptosporangiaceae</taxon>
        <taxon>Streptosporangium</taxon>
    </lineage>
</organism>
<dbReference type="PROSITE" id="PS50949">
    <property type="entry name" value="HTH_GNTR"/>
    <property type="match status" value="1"/>
</dbReference>
<reference evidence="5" key="1">
    <citation type="journal article" date="2014" name="Int. J. Syst. Evol. Microbiol.">
        <title>Complete genome sequence of Corynebacterium casei LMG S-19264T (=DSM 44701T), isolated from a smear-ripened cheese.</title>
        <authorList>
            <consortium name="US DOE Joint Genome Institute (JGI-PGF)"/>
            <person name="Walter F."/>
            <person name="Albersmeier A."/>
            <person name="Kalinowski J."/>
            <person name="Ruckert C."/>
        </authorList>
    </citation>
    <scope>NUCLEOTIDE SEQUENCE</scope>
    <source>
        <strain evidence="5">VKM Ac-2007</strain>
    </source>
</reference>
<keyword evidence="3" id="KW-0804">Transcription</keyword>
<dbReference type="SMART" id="SM00895">
    <property type="entry name" value="FCD"/>
    <property type="match status" value="1"/>
</dbReference>
<dbReference type="Pfam" id="PF07729">
    <property type="entry name" value="FCD"/>
    <property type="match status" value="1"/>
</dbReference>
<evidence type="ECO:0000256" key="1">
    <source>
        <dbReference type="ARBA" id="ARBA00023015"/>
    </source>
</evidence>
<dbReference type="Proteomes" id="UP001143474">
    <property type="component" value="Unassembled WGS sequence"/>
</dbReference>
<dbReference type="SUPFAM" id="SSF46785">
    <property type="entry name" value="Winged helix' DNA-binding domain"/>
    <property type="match status" value="1"/>
</dbReference>
<dbReference type="CDD" id="cd07377">
    <property type="entry name" value="WHTH_GntR"/>
    <property type="match status" value="1"/>
</dbReference>
<accession>A0A9W6HVH0</accession>
<reference evidence="5" key="2">
    <citation type="submission" date="2023-01" db="EMBL/GenBank/DDBJ databases">
        <authorList>
            <person name="Sun Q."/>
            <person name="Evtushenko L."/>
        </authorList>
    </citation>
    <scope>NUCLEOTIDE SEQUENCE</scope>
    <source>
        <strain evidence="5">VKM Ac-2007</strain>
    </source>
</reference>
<evidence type="ECO:0000256" key="3">
    <source>
        <dbReference type="ARBA" id="ARBA00023163"/>
    </source>
</evidence>
<dbReference type="InterPro" id="IPR036390">
    <property type="entry name" value="WH_DNA-bd_sf"/>
</dbReference>
<dbReference type="SMART" id="SM00345">
    <property type="entry name" value="HTH_GNTR"/>
    <property type="match status" value="1"/>
</dbReference>
<feature type="domain" description="HTH gntR-type" evidence="4">
    <location>
        <begin position="7"/>
        <end position="74"/>
    </location>
</feature>